<keyword evidence="3" id="KW-0808">Transferase</keyword>
<evidence type="ECO:0000256" key="1">
    <source>
        <dbReference type="ARBA" id="ARBA00011900"/>
    </source>
</evidence>
<feature type="domain" description="DNA methylase adenine-specific" evidence="7">
    <location>
        <begin position="88"/>
        <end position="198"/>
    </location>
</feature>
<evidence type="ECO:0000256" key="6">
    <source>
        <dbReference type="ARBA" id="ARBA00047942"/>
    </source>
</evidence>
<dbReference type="PANTHER" id="PTHR42933">
    <property type="entry name" value="SLR6095 PROTEIN"/>
    <property type="match status" value="1"/>
</dbReference>
<evidence type="ECO:0000256" key="4">
    <source>
        <dbReference type="ARBA" id="ARBA00022691"/>
    </source>
</evidence>
<reference evidence="8 9" key="1">
    <citation type="submission" date="2022-12" db="EMBL/GenBank/DDBJ databases">
        <title>Genome Sequence of Deinococcus aquaticus Type Strain PB314.</title>
        <authorList>
            <person name="Albert C."/>
            <person name="Hill J."/>
            <person name="Boren L."/>
            <person name="Scholz-Ng S."/>
            <person name="Fatema N."/>
            <person name="Grosso R."/>
            <person name="Soboslay E."/>
            <person name="Tuohy J."/>
        </authorList>
    </citation>
    <scope>NUCLEOTIDE SEQUENCE [LARGE SCALE GENOMIC DNA]</scope>
    <source>
        <strain evidence="8 9">PB-314</strain>
    </source>
</reference>
<sequence>MIDQIYTPNNIAQELVNLALSSNDQSPLYIADFACGDGALLNAARQILGDRPNYLANDIDSHSLEKIDWCREQYCDDFTNYDRSFNHRFRKIDLILLNPPFSYKSSTGIAFNNRQGYSTKCSPAMSFILNAIDFLSINGQVVGIFPDSVLWSERDRSAREHILHLGYEFTTHRHLPSNTFPGYTVSTSIISLKRSESTHSNHNTDDYSENIVVDRGKLQVHKSLGITSKSSKSPLFIHTTHLKSNQISHAGAYRVSSNKIIGPPYVLLPRVGNPNKEKITIVRRGKYVLSDCLIYVKTNDFELEDIQSTLMQKIDLIYGGSCAKYTTIARVRKILRINLGNDQRGNAP</sequence>
<dbReference type="PRINTS" id="PR00507">
    <property type="entry name" value="N12N6MTFRASE"/>
</dbReference>
<dbReference type="Gene3D" id="3.40.50.150">
    <property type="entry name" value="Vaccinia Virus protein VP39"/>
    <property type="match status" value="1"/>
</dbReference>
<dbReference type="EC" id="2.1.1.72" evidence="1"/>
<protein>
    <recommendedName>
        <fullName evidence="1">site-specific DNA-methyltransferase (adenine-specific)</fullName>
        <ecNumber evidence="1">2.1.1.72</ecNumber>
    </recommendedName>
</protein>
<dbReference type="GO" id="GO:0032259">
    <property type="term" value="P:methylation"/>
    <property type="evidence" value="ECO:0007669"/>
    <property type="project" value="UniProtKB-KW"/>
</dbReference>
<dbReference type="GO" id="GO:0008168">
    <property type="term" value="F:methyltransferase activity"/>
    <property type="evidence" value="ECO:0007669"/>
    <property type="project" value="UniProtKB-KW"/>
</dbReference>
<organism evidence="8 9">
    <name type="scientific">Deinococcus aquaticus</name>
    <dbReference type="NCBI Taxonomy" id="328692"/>
    <lineage>
        <taxon>Bacteria</taxon>
        <taxon>Thermotogati</taxon>
        <taxon>Deinococcota</taxon>
        <taxon>Deinococci</taxon>
        <taxon>Deinococcales</taxon>
        <taxon>Deinococcaceae</taxon>
        <taxon>Deinococcus</taxon>
    </lineage>
</organism>
<proteinExistence type="predicted"/>
<dbReference type="InterPro" id="IPR003356">
    <property type="entry name" value="DNA_methylase_A-5"/>
</dbReference>
<keyword evidence="5" id="KW-0680">Restriction system</keyword>
<dbReference type="Proteomes" id="UP001217044">
    <property type="component" value="Chromosome"/>
</dbReference>
<dbReference type="PROSITE" id="PS00092">
    <property type="entry name" value="N6_MTASE"/>
    <property type="match status" value="1"/>
</dbReference>
<dbReference type="Pfam" id="PF02384">
    <property type="entry name" value="N6_Mtase"/>
    <property type="match status" value="1"/>
</dbReference>
<dbReference type="SUPFAM" id="SSF53335">
    <property type="entry name" value="S-adenosyl-L-methionine-dependent methyltransferases"/>
    <property type="match status" value="1"/>
</dbReference>
<dbReference type="InterPro" id="IPR051537">
    <property type="entry name" value="DNA_Adenine_Mtase"/>
</dbReference>
<name>A0ABY7V5Y1_9DEIO</name>
<evidence type="ECO:0000259" key="7">
    <source>
        <dbReference type="Pfam" id="PF02384"/>
    </source>
</evidence>
<dbReference type="InterPro" id="IPR002052">
    <property type="entry name" value="DNA_methylase_N6_adenine_CS"/>
</dbReference>
<keyword evidence="4" id="KW-0949">S-adenosyl-L-methionine</keyword>
<keyword evidence="9" id="KW-1185">Reference proteome</keyword>
<comment type="catalytic activity">
    <reaction evidence="6">
        <text>a 2'-deoxyadenosine in DNA + S-adenosyl-L-methionine = an N(6)-methyl-2'-deoxyadenosine in DNA + S-adenosyl-L-homocysteine + H(+)</text>
        <dbReference type="Rhea" id="RHEA:15197"/>
        <dbReference type="Rhea" id="RHEA-COMP:12418"/>
        <dbReference type="Rhea" id="RHEA-COMP:12419"/>
        <dbReference type="ChEBI" id="CHEBI:15378"/>
        <dbReference type="ChEBI" id="CHEBI:57856"/>
        <dbReference type="ChEBI" id="CHEBI:59789"/>
        <dbReference type="ChEBI" id="CHEBI:90615"/>
        <dbReference type="ChEBI" id="CHEBI:90616"/>
        <dbReference type="EC" id="2.1.1.72"/>
    </reaction>
</comment>
<evidence type="ECO:0000256" key="5">
    <source>
        <dbReference type="ARBA" id="ARBA00022747"/>
    </source>
</evidence>
<evidence type="ECO:0000313" key="9">
    <source>
        <dbReference type="Proteomes" id="UP001217044"/>
    </source>
</evidence>
<evidence type="ECO:0000256" key="3">
    <source>
        <dbReference type="ARBA" id="ARBA00022679"/>
    </source>
</evidence>
<gene>
    <name evidence="8" type="ORF">M8445_07300</name>
</gene>
<evidence type="ECO:0000256" key="2">
    <source>
        <dbReference type="ARBA" id="ARBA00022603"/>
    </source>
</evidence>
<dbReference type="RefSeq" id="WP_273990709.1">
    <property type="nucleotide sequence ID" value="NZ_BAABQT010000032.1"/>
</dbReference>
<accession>A0ABY7V5Y1</accession>
<evidence type="ECO:0000313" key="8">
    <source>
        <dbReference type="EMBL" id="WDA59994.1"/>
    </source>
</evidence>
<keyword evidence="2 8" id="KW-0489">Methyltransferase</keyword>
<dbReference type="PANTHER" id="PTHR42933:SF3">
    <property type="entry name" value="TYPE I RESTRICTION ENZYME MJAVIII METHYLASE SUBUNIT"/>
    <property type="match status" value="1"/>
</dbReference>
<dbReference type="InterPro" id="IPR029063">
    <property type="entry name" value="SAM-dependent_MTases_sf"/>
</dbReference>
<dbReference type="EMBL" id="CP115165">
    <property type="protein sequence ID" value="WDA59994.1"/>
    <property type="molecule type" value="Genomic_DNA"/>
</dbReference>